<accession>A0A2S0WCN6</accession>
<dbReference type="OrthoDB" id="3567264at2"/>
<reference evidence="7" key="1">
    <citation type="submission" date="2018-01" db="EMBL/GenBank/DDBJ databases">
        <authorList>
            <person name="Li J."/>
        </authorList>
    </citation>
    <scope>NUCLEOTIDE SEQUENCE [LARGE SCALE GENOMIC DNA]</scope>
    <source>
        <strain evidence="7">2184</strain>
    </source>
</reference>
<dbReference type="GO" id="GO:0008270">
    <property type="term" value="F:zinc ion binding"/>
    <property type="evidence" value="ECO:0007669"/>
    <property type="project" value="InterPro"/>
</dbReference>
<evidence type="ECO:0000256" key="2">
    <source>
        <dbReference type="ARBA" id="ARBA00022723"/>
    </source>
</evidence>
<sequence>MPDTMKAARMHIDGDVRELRIDEIAIPEPGPGEVLVKVKAAGVCLSDVHLLDGSLTPPHLEGNVVTLGHETAGVVAALGEGVTCCKEGDRVVLRSGYRSADGKTYGYGIDFDGGWAEYIVAKASVAIELPDSVPFDVAAIVPDAISTPWSAIEYTAQVSAGKAVGVWGVGGLGAHAIKLLISKGAKPILAIDPSEAARKRAEEYGVDLAIDSSVENFAEIVSEATGGNFLDFAFDFAGVPPVRKQALEVLGTGGALVLAGISGKEVVIPNDLEFQMKKQSVLGHYGSQPGSVSDIIEMLKNGVVNFDDSVTETLPLTEAQTAVEHLEKKVGNPIRIVLHPED</sequence>
<dbReference type="AlphaFoldDB" id="A0A2S0WCN6"/>
<dbReference type="RefSeq" id="WP_108403510.1">
    <property type="nucleotide sequence ID" value="NZ_CP026948.1"/>
</dbReference>
<dbReference type="SUPFAM" id="SSF50129">
    <property type="entry name" value="GroES-like"/>
    <property type="match status" value="1"/>
</dbReference>
<dbReference type="SMART" id="SM00829">
    <property type="entry name" value="PKS_ER"/>
    <property type="match status" value="1"/>
</dbReference>
<dbReference type="PANTHER" id="PTHR43401:SF2">
    <property type="entry name" value="L-THREONINE 3-DEHYDROGENASE"/>
    <property type="match status" value="1"/>
</dbReference>
<dbReference type="InterPro" id="IPR013154">
    <property type="entry name" value="ADH-like_N"/>
</dbReference>
<proteinExistence type="inferred from homology"/>
<organism evidence="6 7">
    <name type="scientific">Corynebacterium liangguodongii</name>
    <dbReference type="NCBI Taxonomy" id="2079535"/>
    <lineage>
        <taxon>Bacteria</taxon>
        <taxon>Bacillati</taxon>
        <taxon>Actinomycetota</taxon>
        <taxon>Actinomycetes</taxon>
        <taxon>Mycobacteriales</taxon>
        <taxon>Corynebacteriaceae</taxon>
        <taxon>Corynebacterium</taxon>
    </lineage>
</organism>
<dbReference type="InterPro" id="IPR036291">
    <property type="entry name" value="NAD(P)-bd_dom_sf"/>
</dbReference>
<dbReference type="Gene3D" id="3.90.180.10">
    <property type="entry name" value="Medium-chain alcohol dehydrogenases, catalytic domain"/>
    <property type="match status" value="1"/>
</dbReference>
<dbReference type="InterPro" id="IPR013149">
    <property type="entry name" value="ADH-like_C"/>
</dbReference>
<keyword evidence="2 5" id="KW-0479">Metal-binding</keyword>
<dbReference type="EMBL" id="CP026948">
    <property type="protein sequence ID" value="AWB83520.1"/>
    <property type="molecule type" value="Genomic_DNA"/>
</dbReference>
<comment type="similarity">
    <text evidence="5">Belongs to the zinc-containing alcohol dehydrogenase family.</text>
</comment>
<dbReference type="PROSITE" id="PS00059">
    <property type="entry name" value="ADH_ZINC"/>
    <property type="match status" value="1"/>
</dbReference>
<keyword evidence="4" id="KW-0560">Oxidoreductase</keyword>
<evidence type="ECO:0000256" key="3">
    <source>
        <dbReference type="ARBA" id="ARBA00022833"/>
    </source>
</evidence>
<dbReference type="InterPro" id="IPR002328">
    <property type="entry name" value="ADH_Zn_CS"/>
</dbReference>
<dbReference type="SUPFAM" id="SSF51735">
    <property type="entry name" value="NAD(P)-binding Rossmann-fold domains"/>
    <property type="match status" value="1"/>
</dbReference>
<dbReference type="GO" id="GO:0016491">
    <property type="term" value="F:oxidoreductase activity"/>
    <property type="evidence" value="ECO:0007669"/>
    <property type="project" value="UniProtKB-KW"/>
</dbReference>
<dbReference type="Proteomes" id="UP000244754">
    <property type="component" value="Chromosome"/>
</dbReference>
<dbReference type="InterPro" id="IPR020843">
    <property type="entry name" value="ER"/>
</dbReference>
<dbReference type="Pfam" id="PF00107">
    <property type="entry name" value="ADH_zinc_N"/>
    <property type="match status" value="1"/>
</dbReference>
<dbReference type="KEGG" id="clia:C3E79_02620"/>
<evidence type="ECO:0000256" key="1">
    <source>
        <dbReference type="ARBA" id="ARBA00001947"/>
    </source>
</evidence>
<dbReference type="Pfam" id="PF08240">
    <property type="entry name" value="ADH_N"/>
    <property type="match status" value="1"/>
</dbReference>
<dbReference type="PANTHER" id="PTHR43401">
    <property type="entry name" value="L-THREONINE 3-DEHYDROGENASE"/>
    <property type="match status" value="1"/>
</dbReference>
<dbReference type="InterPro" id="IPR050129">
    <property type="entry name" value="Zn_alcohol_dh"/>
</dbReference>
<evidence type="ECO:0000313" key="7">
    <source>
        <dbReference type="Proteomes" id="UP000244754"/>
    </source>
</evidence>
<name>A0A2S0WCN6_9CORY</name>
<comment type="cofactor">
    <cofactor evidence="1 5">
        <name>Zn(2+)</name>
        <dbReference type="ChEBI" id="CHEBI:29105"/>
    </cofactor>
</comment>
<keyword evidence="7" id="KW-1185">Reference proteome</keyword>
<evidence type="ECO:0000256" key="4">
    <source>
        <dbReference type="ARBA" id="ARBA00023002"/>
    </source>
</evidence>
<dbReference type="InterPro" id="IPR011032">
    <property type="entry name" value="GroES-like_sf"/>
</dbReference>
<gene>
    <name evidence="6" type="ORF">C3E79_02620</name>
</gene>
<evidence type="ECO:0000313" key="6">
    <source>
        <dbReference type="EMBL" id="AWB83520.1"/>
    </source>
</evidence>
<protein>
    <submittedName>
        <fullName evidence="6">Zinc-binding dehydrogenase</fullName>
    </submittedName>
</protein>
<keyword evidence="3 5" id="KW-0862">Zinc</keyword>
<evidence type="ECO:0000256" key="5">
    <source>
        <dbReference type="RuleBase" id="RU361277"/>
    </source>
</evidence>